<dbReference type="EMBL" id="CP069189">
    <property type="protein sequence ID" value="QRV17401.1"/>
    <property type="molecule type" value="Genomic_DNA"/>
</dbReference>
<evidence type="ECO:0000313" key="10">
    <source>
        <dbReference type="Proteomes" id="UP000637819"/>
    </source>
</evidence>
<feature type="transmembrane region" description="Helical" evidence="7">
    <location>
        <begin position="150"/>
        <end position="170"/>
    </location>
</feature>
<keyword evidence="6 7" id="KW-0472">Membrane</keyword>
<feature type="transmembrane region" description="Helical" evidence="7">
    <location>
        <begin position="197"/>
        <end position="219"/>
    </location>
</feature>
<dbReference type="InterPro" id="IPR035906">
    <property type="entry name" value="MetI-like_sf"/>
</dbReference>
<dbReference type="KEGG" id="hsal:JMJ58_21370"/>
<dbReference type="Pfam" id="PF00528">
    <property type="entry name" value="BPD_transp_1"/>
    <property type="match status" value="1"/>
</dbReference>
<reference evidence="9 10" key="1">
    <citation type="submission" date="2021-01" db="EMBL/GenBank/DDBJ databases">
        <title>Genome Sequence and Methylation Pattern of Haloterrigena salifodinae BOL5-1, An Extremely Halophilic Archaeon from a Bolivian Salt Mine.</title>
        <authorList>
            <person name="DasSarma P."/>
            <person name="Anton B.P."/>
            <person name="DasSarma S.L."/>
            <person name="von Ehrenheim H.A.L."/>
            <person name="Martinez F.L."/>
            <person name="Guzman D."/>
            <person name="Roberts R.J."/>
            <person name="DasSarma S."/>
        </authorList>
    </citation>
    <scope>NUCLEOTIDE SEQUENCE [LARGE SCALE GENOMIC DNA]</scope>
    <source>
        <strain evidence="9 10">BOL5-1</strain>
        <plasmid evidence="9 10">pHTS138</plasmid>
    </source>
</reference>
<evidence type="ECO:0000256" key="6">
    <source>
        <dbReference type="ARBA" id="ARBA00023136"/>
    </source>
</evidence>
<evidence type="ECO:0000256" key="2">
    <source>
        <dbReference type="ARBA" id="ARBA00022448"/>
    </source>
</evidence>
<feature type="transmembrane region" description="Helical" evidence="7">
    <location>
        <begin position="38"/>
        <end position="64"/>
    </location>
</feature>
<dbReference type="Proteomes" id="UP000637819">
    <property type="component" value="Plasmid pHTS138"/>
</dbReference>
<geneLocation type="plasmid" evidence="9 10">
    <name>pHTS138</name>
</geneLocation>
<evidence type="ECO:0000256" key="5">
    <source>
        <dbReference type="ARBA" id="ARBA00022989"/>
    </source>
</evidence>
<name>A0A8T8E7R6_9EURY</name>
<feature type="transmembrane region" description="Helical" evidence="7">
    <location>
        <begin position="117"/>
        <end position="138"/>
    </location>
</feature>
<sequence length="334" mass="37301">MSTESPESTVQSSADEHSQSYLSALRSWVGLTKDQNNLVGMLFVLPNVIVFSGFMLLPVLYAFYLSFMEWNLFLGEGTYVGLENYVTILTPLPWENNWAALRSPTANLWWFSLRNTVIYTVGVIPLQVFGGLGVAMLLNKSIRGKGIYRAAYFMPVMLSGAASAVIWRWLFATDGVINDLLRPLGLAHNWATDPVTALPSLMVIAIWGGIGFNMILYLAGLQNVPEELYEAARLDGATRWYRFRHVTWPCLRNTTFFVLVMAIIGAFQVFGIALAFAGGGPYYATTTVVVLIYERAFNQGAFGEAAAMSFLLFLIIFVFSYLQYKHFGANEVDY</sequence>
<evidence type="ECO:0000259" key="8">
    <source>
        <dbReference type="PROSITE" id="PS50928"/>
    </source>
</evidence>
<dbReference type="AlphaFoldDB" id="A0A8T8E7R6"/>
<keyword evidence="4 7" id="KW-0812">Transmembrane</keyword>
<organism evidence="9 10">
    <name type="scientific">Haloterrigena salifodinae</name>
    <dbReference type="NCBI Taxonomy" id="2675099"/>
    <lineage>
        <taxon>Archaea</taxon>
        <taxon>Methanobacteriati</taxon>
        <taxon>Methanobacteriota</taxon>
        <taxon>Stenosarchaea group</taxon>
        <taxon>Halobacteria</taxon>
        <taxon>Halobacteriales</taxon>
        <taxon>Natrialbaceae</taxon>
        <taxon>Haloterrigena</taxon>
    </lineage>
</organism>
<dbReference type="SUPFAM" id="SSF161098">
    <property type="entry name" value="MetI-like"/>
    <property type="match status" value="1"/>
</dbReference>
<feature type="transmembrane region" description="Helical" evidence="7">
    <location>
        <begin position="250"/>
        <end position="267"/>
    </location>
</feature>
<accession>A0A8T8E7R6</accession>
<keyword evidence="5 7" id="KW-1133">Transmembrane helix</keyword>
<feature type="domain" description="ABC transmembrane type-1" evidence="8">
    <location>
        <begin position="113"/>
        <end position="323"/>
    </location>
</feature>
<dbReference type="GO" id="GO:0005886">
    <property type="term" value="C:plasma membrane"/>
    <property type="evidence" value="ECO:0007669"/>
    <property type="project" value="UniProtKB-SubCell"/>
</dbReference>
<keyword evidence="3" id="KW-1003">Cell membrane</keyword>
<feature type="transmembrane region" description="Helical" evidence="7">
    <location>
        <begin position="273"/>
        <end position="293"/>
    </location>
</feature>
<dbReference type="CDD" id="cd06261">
    <property type="entry name" value="TM_PBP2"/>
    <property type="match status" value="1"/>
</dbReference>
<dbReference type="Gene3D" id="1.10.3720.10">
    <property type="entry name" value="MetI-like"/>
    <property type="match status" value="1"/>
</dbReference>
<protein>
    <submittedName>
        <fullName evidence="9">Sugar ABC transporter permease</fullName>
    </submittedName>
</protein>
<proteinExistence type="inferred from homology"/>
<keyword evidence="10" id="KW-1185">Reference proteome</keyword>
<dbReference type="GeneID" id="62877732"/>
<evidence type="ECO:0000256" key="1">
    <source>
        <dbReference type="ARBA" id="ARBA00004651"/>
    </source>
</evidence>
<dbReference type="GO" id="GO:0055085">
    <property type="term" value="P:transmembrane transport"/>
    <property type="evidence" value="ECO:0007669"/>
    <property type="project" value="InterPro"/>
</dbReference>
<keyword evidence="2 7" id="KW-0813">Transport</keyword>
<gene>
    <name evidence="9" type="ORF">JMJ58_21370</name>
</gene>
<dbReference type="PANTHER" id="PTHR30193">
    <property type="entry name" value="ABC TRANSPORTER PERMEASE PROTEIN"/>
    <property type="match status" value="1"/>
</dbReference>
<dbReference type="InterPro" id="IPR051393">
    <property type="entry name" value="ABC_transporter_permease"/>
</dbReference>
<dbReference type="PANTHER" id="PTHR30193:SF37">
    <property type="entry name" value="INNER MEMBRANE ABC TRANSPORTER PERMEASE PROTEIN YCJO"/>
    <property type="match status" value="1"/>
</dbReference>
<dbReference type="InterPro" id="IPR000515">
    <property type="entry name" value="MetI-like"/>
</dbReference>
<feature type="transmembrane region" description="Helical" evidence="7">
    <location>
        <begin position="305"/>
        <end position="324"/>
    </location>
</feature>
<comment type="subcellular location">
    <subcellularLocation>
        <location evidence="1 7">Cell membrane</location>
        <topology evidence="1 7">Multi-pass membrane protein</topology>
    </subcellularLocation>
</comment>
<evidence type="ECO:0000313" key="9">
    <source>
        <dbReference type="EMBL" id="QRV17401.1"/>
    </source>
</evidence>
<comment type="similarity">
    <text evidence="7">Belongs to the binding-protein-dependent transport system permease family.</text>
</comment>
<evidence type="ECO:0000256" key="4">
    <source>
        <dbReference type="ARBA" id="ARBA00022692"/>
    </source>
</evidence>
<evidence type="ECO:0000256" key="3">
    <source>
        <dbReference type="ARBA" id="ARBA00022475"/>
    </source>
</evidence>
<dbReference type="PROSITE" id="PS50928">
    <property type="entry name" value="ABC_TM1"/>
    <property type="match status" value="1"/>
</dbReference>
<keyword evidence="9" id="KW-0614">Plasmid</keyword>
<dbReference type="OrthoDB" id="45815at2157"/>
<dbReference type="RefSeq" id="WP_204749436.1">
    <property type="nucleotide sequence ID" value="NZ_CP069189.1"/>
</dbReference>
<evidence type="ECO:0000256" key="7">
    <source>
        <dbReference type="RuleBase" id="RU363032"/>
    </source>
</evidence>